<evidence type="ECO:0008006" key="3">
    <source>
        <dbReference type="Google" id="ProtNLM"/>
    </source>
</evidence>
<dbReference type="Proteomes" id="UP000177698">
    <property type="component" value="Unassembled WGS sequence"/>
</dbReference>
<accession>A0A1F7ICX6</accession>
<dbReference type="AlphaFoldDB" id="A0A1F7ICX6"/>
<comment type="caution">
    <text evidence="1">The sequence shown here is derived from an EMBL/GenBank/DDBJ whole genome shotgun (WGS) entry which is preliminary data.</text>
</comment>
<proteinExistence type="predicted"/>
<name>A0A1F7ICX6_9BACT</name>
<evidence type="ECO:0000313" key="2">
    <source>
        <dbReference type="Proteomes" id="UP000177698"/>
    </source>
</evidence>
<evidence type="ECO:0000313" key="1">
    <source>
        <dbReference type="EMBL" id="OGK41206.1"/>
    </source>
</evidence>
<dbReference type="STRING" id="1802056.A2954_00440"/>
<dbReference type="EMBL" id="MGAG01000014">
    <property type="protein sequence ID" value="OGK41206.1"/>
    <property type="molecule type" value="Genomic_DNA"/>
</dbReference>
<organism evidence="1 2">
    <name type="scientific">Candidatus Roizmanbacteria bacterium RIFCSPLOWO2_01_FULL_37_12</name>
    <dbReference type="NCBI Taxonomy" id="1802056"/>
    <lineage>
        <taxon>Bacteria</taxon>
        <taxon>Candidatus Roizmaniibacteriota</taxon>
    </lineage>
</organism>
<sequence>MKIRLSDHLKFKAKVRNISASLPKKIVKEAEKIYFDKETRHWIAVKEEKYTGKIRPIVAVFDKTNGDIEIITIFPNDINEVNSRIKRGRWIHEKTKN</sequence>
<reference evidence="1 2" key="1">
    <citation type="journal article" date="2016" name="Nat. Commun.">
        <title>Thousands of microbial genomes shed light on interconnected biogeochemical processes in an aquifer system.</title>
        <authorList>
            <person name="Anantharaman K."/>
            <person name="Brown C.T."/>
            <person name="Hug L.A."/>
            <person name="Sharon I."/>
            <person name="Castelle C.J."/>
            <person name="Probst A.J."/>
            <person name="Thomas B.C."/>
            <person name="Singh A."/>
            <person name="Wilkins M.J."/>
            <person name="Karaoz U."/>
            <person name="Brodie E.L."/>
            <person name="Williams K.H."/>
            <person name="Hubbard S.S."/>
            <person name="Banfield J.F."/>
        </authorList>
    </citation>
    <scope>NUCLEOTIDE SEQUENCE [LARGE SCALE GENOMIC DNA]</scope>
</reference>
<protein>
    <recommendedName>
        <fullName evidence="3">DUF4258 domain-containing protein</fullName>
    </recommendedName>
</protein>
<gene>
    <name evidence="1" type="ORF">A2954_00440</name>
</gene>